<dbReference type="EMBL" id="JAACJM010000293">
    <property type="protein sequence ID" value="KAF5333003.1"/>
    <property type="molecule type" value="Genomic_DNA"/>
</dbReference>
<dbReference type="Proteomes" id="UP000559256">
    <property type="component" value="Unassembled WGS sequence"/>
</dbReference>
<name>A0A8H5C0Z6_9AGAR</name>
<dbReference type="SMART" id="SM00262">
    <property type="entry name" value="GEL"/>
    <property type="match status" value="3"/>
</dbReference>
<dbReference type="InterPro" id="IPR029006">
    <property type="entry name" value="ADF-H/Gelsolin-like_dom_sf"/>
</dbReference>
<gene>
    <name evidence="6" type="ORF">D9758_015191</name>
</gene>
<sequence>MAGLSHLPTYDIEDSNIALLGSDLEKRVREHAGDIERAWRNAGTEPCIQIWRIEQFQVVPWPDDKKGCFYDGDSYIILNTYKKTPEAESLSYNLHFWLGSNTTQDEAGTAAYKTVELDDHLHGAPVQYREVQGYESERFLSYFPRFLTLKGGAATGFHHVTDPPPLDLQNLYRITFYQTGARSNLVVRQVPAEAASLVEGDVYVLDKGTKIWQYNTKNSLGKEKFKAAEFVHSIVEARGSQCDVTVYDEGASGAGIFLAEFGEGTTLRPQPEAESAESTPPITLFRLSDASGQVSFTQAEPPTYSTLSSDDAFLIDASADHKHPVVYVWLGKNASLMERRLALEYAQKYLYDKRDKVPESEKVDARISIVKIQEGNESDGFLKLMGA</sequence>
<protein>
    <recommendedName>
        <fullName evidence="5">Gelsolin-like domain-containing protein</fullName>
    </recommendedName>
</protein>
<dbReference type="Gene3D" id="3.40.20.10">
    <property type="entry name" value="Severin"/>
    <property type="match status" value="3"/>
</dbReference>
<dbReference type="PRINTS" id="PR00597">
    <property type="entry name" value="GELSOLIN"/>
</dbReference>
<keyword evidence="2" id="KW-0117">Actin capping</keyword>
<keyword evidence="3" id="KW-0677">Repeat</keyword>
<dbReference type="Pfam" id="PF00626">
    <property type="entry name" value="Gelsolin"/>
    <property type="match status" value="3"/>
</dbReference>
<dbReference type="GO" id="GO:0005737">
    <property type="term" value="C:cytoplasm"/>
    <property type="evidence" value="ECO:0007669"/>
    <property type="project" value="TreeGrafter"/>
</dbReference>
<evidence type="ECO:0000313" key="7">
    <source>
        <dbReference type="Proteomes" id="UP000559256"/>
    </source>
</evidence>
<dbReference type="GO" id="GO:0008154">
    <property type="term" value="P:actin polymerization or depolymerization"/>
    <property type="evidence" value="ECO:0007669"/>
    <property type="project" value="TreeGrafter"/>
</dbReference>
<evidence type="ECO:0000256" key="4">
    <source>
        <dbReference type="ARBA" id="ARBA00023203"/>
    </source>
</evidence>
<evidence type="ECO:0000256" key="3">
    <source>
        <dbReference type="ARBA" id="ARBA00022737"/>
    </source>
</evidence>
<evidence type="ECO:0000256" key="1">
    <source>
        <dbReference type="ARBA" id="ARBA00008418"/>
    </source>
</evidence>
<feature type="domain" description="Gelsolin-like" evidence="5">
    <location>
        <begin position="186"/>
        <end position="252"/>
    </location>
</feature>
<comment type="similarity">
    <text evidence="1">Belongs to the villin/gelsolin family.</text>
</comment>
<dbReference type="CDD" id="cd11290">
    <property type="entry name" value="gelsolin_S1_like"/>
    <property type="match status" value="1"/>
</dbReference>
<keyword evidence="7" id="KW-1185">Reference proteome</keyword>
<dbReference type="SUPFAM" id="SSF55753">
    <property type="entry name" value="Actin depolymerizing proteins"/>
    <property type="match status" value="3"/>
</dbReference>
<evidence type="ECO:0000313" key="6">
    <source>
        <dbReference type="EMBL" id="KAF5333003.1"/>
    </source>
</evidence>
<reference evidence="6 7" key="1">
    <citation type="journal article" date="2020" name="ISME J.">
        <title>Uncovering the hidden diversity of litter-decomposition mechanisms in mushroom-forming fungi.</title>
        <authorList>
            <person name="Floudas D."/>
            <person name="Bentzer J."/>
            <person name="Ahren D."/>
            <person name="Johansson T."/>
            <person name="Persson P."/>
            <person name="Tunlid A."/>
        </authorList>
    </citation>
    <scope>NUCLEOTIDE SEQUENCE [LARGE SCALE GENOMIC DNA]</scope>
    <source>
        <strain evidence="6 7">CBS 291.85</strain>
    </source>
</reference>
<dbReference type="PANTHER" id="PTHR11977">
    <property type="entry name" value="VILLIN"/>
    <property type="match status" value="1"/>
</dbReference>
<dbReference type="GO" id="GO:0051693">
    <property type="term" value="P:actin filament capping"/>
    <property type="evidence" value="ECO:0007669"/>
    <property type="project" value="UniProtKB-KW"/>
</dbReference>
<comment type="caution">
    <text evidence="6">The sequence shown here is derived from an EMBL/GenBank/DDBJ whole genome shotgun (WGS) entry which is preliminary data.</text>
</comment>
<accession>A0A8H5C0Z6</accession>
<keyword evidence="4" id="KW-0009">Actin-binding</keyword>
<dbReference type="GO" id="GO:0051015">
    <property type="term" value="F:actin filament binding"/>
    <property type="evidence" value="ECO:0007669"/>
    <property type="project" value="InterPro"/>
</dbReference>
<dbReference type="InterPro" id="IPR007122">
    <property type="entry name" value="Villin/Gelsolin"/>
</dbReference>
<feature type="domain" description="Gelsolin-like" evidence="5">
    <location>
        <begin position="67"/>
        <end position="140"/>
    </location>
</feature>
<dbReference type="OrthoDB" id="6375767at2759"/>
<dbReference type="AlphaFoldDB" id="A0A8H5C0Z6"/>
<evidence type="ECO:0000256" key="2">
    <source>
        <dbReference type="ARBA" id="ARBA00022467"/>
    </source>
</evidence>
<dbReference type="GO" id="GO:0015629">
    <property type="term" value="C:actin cytoskeleton"/>
    <property type="evidence" value="ECO:0007669"/>
    <property type="project" value="TreeGrafter"/>
</dbReference>
<evidence type="ECO:0000259" key="5">
    <source>
        <dbReference type="Pfam" id="PF00626"/>
    </source>
</evidence>
<dbReference type="InterPro" id="IPR007123">
    <property type="entry name" value="Gelsolin-like_dom"/>
</dbReference>
<dbReference type="PANTHER" id="PTHR11977:SF130">
    <property type="entry name" value="SEVERIN"/>
    <property type="match status" value="1"/>
</dbReference>
<proteinExistence type="inferred from homology"/>
<feature type="domain" description="Gelsolin-like" evidence="5">
    <location>
        <begin position="300"/>
        <end position="363"/>
    </location>
</feature>
<dbReference type="FunFam" id="3.40.20.10:FF:000043">
    <property type="entry name" value="macrophage-capping protein-like isoform X2"/>
    <property type="match status" value="1"/>
</dbReference>
<organism evidence="6 7">
    <name type="scientific">Tetrapyrgos nigripes</name>
    <dbReference type="NCBI Taxonomy" id="182062"/>
    <lineage>
        <taxon>Eukaryota</taxon>
        <taxon>Fungi</taxon>
        <taxon>Dikarya</taxon>
        <taxon>Basidiomycota</taxon>
        <taxon>Agaricomycotina</taxon>
        <taxon>Agaricomycetes</taxon>
        <taxon>Agaricomycetidae</taxon>
        <taxon>Agaricales</taxon>
        <taxon>Marasmiineae</taxon>
        <taxon>Marasmiaceae</taxon>
        <taxon>Tetrapyrgos</taxon>
    </lineage>
</organism>